<dbReference type="EMBL" id="CAJVQC010176740">
    <property type="protein sequence ID" value="CAG8851530.1"/>
    <property type="molecule type" value="Genomic_DNA"/>
</dbReference>
<keyword evidence="2" id="KW-1185">Reference proteome</keyword>
<reference evidence="1" key="1">
    <citation type="submission" date="2021-06" db="EMBL/GenBank/DDBJ databases">
        <authorList>
            <person name="Kallberg Y."/>
            <person name="Tangrot J."/>
            <person name="Rosling A."/>
        </authorList>
    </citation>
    <scope>NUCLEOTIDE SEQUENCE</scope>
    <source>
        <strain evidence="1">MA461A</strain>
    </source>
</reference>
<comment type="caution">
    <text evidence="1">The sequence shown here is derived from an EMBL/GenBank/DDBJ whole genome shotgun (WGS) entry which is preliminary data.</text>
</comment>
<accession>A0ACA9T0Q5</accession>
<feature type="non-terminal residue" evidence="1">
    <location>
        <position position="1"/>
    </location>
</feature>
<evidence type="ECO:0000313" key="1">
    <source>
        <dbReference type="EMBL" id="CAG8851530.1"/>
    </source>
</evidence>
<sequence length="49" mass="5638">DNDSSKQKWIFEKEPNLPKILTPPIPKNYITNGFMSLSSESSYFSDETL</sequence>
<gene>
    <name evidence="1" type="ORF">RPERSI_LOCUS36608</name>
</gene>
<organism evidence="1 2">
    <name type="scientific">Racocetra persica</name>
    <dbReference type="NCBI Taxonomy" id="160502"/>
    <lineage>
        <taxon>Eukaryota</taxon>
        <taxon>Fungi</taxon>
        <taxon>Fungi incertae sedis</taxon>
        <taxon>Mucoromycota</taxon>
        <taxon>Glomeromycotina</taxon>
        <taxon>Glomeromycetes</taxon>
        <taxon>Diversisporales</taxon>
        <taxon>Gigasporaceae</taxon>
        <taxon>Racocetra</taxon>
    </lineage>
</organism>
<dbReference type="Proteomes" id="UP000789920">
    <property type="component" value="Unassembled WGS sequence"/>
</dbReference>
<proteinExistence type="predicted"/>
<name>A0ACA9T0Q5_9GLOM</name>
<evidence type="ECO:0000313" key="2">
    <source>
        <dbReference type="Proteomes" id="UP000789920"/>
    </source>
</evidence>
<protein>
    <submittedName>
        <fullName evidence="1">27032_t:CDS:1</fullName>
    </submittedName>
</protein>